<accession>K2KJM6</accession>
<dbReference type="SUPFAM" id="SSF53271">
    <property type="entry name" value="PRTase-like"/>
    <property type="match status" value="1"/>
</dbReference>
<dbReference type="PANTHER" id="PTHR47505:SF1">
    <property type="entry name" value="DNA UTILIZATION PROTEIN YHGH"/>
    <property type="match status" value="1"/>
</dbReference>
<keyword evidence="1" id="KW-0808">Transferase</keyword>
<dbReference type="GO" id="GO:0016740">
    <property type="term" value="F:transferase activity"/>
    <property type="evidence" value="ECO:0007669"/>
    <property type="project" value="UniProtKB-KW"/>
</dbReference>
<name>K2KJM6_9GAMM</name>
<dbReference type="eggNOG" id="COG1040">
    <property type="taxonomic scope" value="Bacteria"/>
</dbReference>
<dbReference type="PATRIC" id="fig|745411.4.peg.365"/>
<dbReference type="Proteomes" id="UP000006755">
    <property type="component" value="Unassembled WGS sequence"/>
</dbReference>
<protein>
    <submittedName>
        <fullName evidence="1">Putative phosphoribosyl transferase</fullName>
    </submittedName>
</protein>
<dbReference type="InterPro" id="IPR029057">
    <property type="entry name" value="PRTase-like"/>
</dbReference>
<dbReference type="PANTHER" id="PTHR47505">
    <property type="entry name" value="DNA UTILIZATION PROTEIN YHGH"/>
    <property type="match status" value="1"/>
</dbReference>
<evidence type="ECO:0000313" key="1">
    <source>
        <dbReference type="EMBL" id="EKE77520.1"/>
    </source>
</evidence>
<gene>
    <name evidence="1" type="ORF">B3C1_01875</name>
</gene>
<sequence length="227" mass="25089">MTSNIARILARLAALAKPTGRCWLCLEASHSPLCATCQGDLPAKGSRCRQCGEAGPAQCRACAQKAPPFDEVHFGVPYGPPLDALIHRFKYQRHWWLDAPLCQPLLAALAGVDRPDCLVPVPLHWSRRLWRGFNQAHLLAHHLGQALDLEVNPRLLRRQRATRQQQGLGRQARQRNLSRAFKLCGPVPAHVALVDDVMTTGTTAATLARLLKQAGCQKVQLWCLARA</sequence>
<comment type="caution">
    <text evidence="1">The sequence shown here is derived from an EMBL/GenBank/DDBJ whole genome shotgun (WGS) entry which is preliminary data.</text>
</comment>
<dbReference type="InterPro" id="IPR051910">
    <property type="entry name" value="ComF/GntX_DNA_util-trans"/>
</dbReference>
<organism evidence="1 2">
    <name type="scientific">Gallaecimonas xiamenensis 3-C-1</name>
    <dbReference type="NCBI Taxonomy" id="745411"/>
    <lineage>
        <taxon>Bacteria</taxon>
        <taxon>Pseudomonadati</taxon>
        <taxon>Pseudomonadota</taxon>
        <taxon>Gammaproteobacteria</taxon>
        <taxon>Enterobacterales</taxon>
        <taxon>Gallaecimonadaceae</taxon>
        <taxon>Gallaecimonas</taxon>
    </lineage>
</organism>
<keyword evidence="2" id="KW-1185">Reference proteome</keyword>
<evidence type="ECO:0000313" key="2">
    <source>
        <dbReference type="Proteomes" id="UP000006755"/>
    </source>
</evidence>
<reference evidence="1 2" key="1">
    <citation type="journal article" date="2012" name="J. Bacteriol.">
        <title>Genome Sequence of Gallaecimonas xiamenensis Type Strain 3-C-1.</title>
        <authorList>
            <person name="Lai Q."/>
            <person name="Wang L."/>
            <person name="Wang W."/>
            <person name="Shao Z."/>
        </authorList>
    </citation>
    <scope>NUCLEOTIDE SEQUENCE [LARGE SCALE GENOMIC DNA]</scope>
    <source>
        <strain evidence="1 2">3-C-1</strain>
    </source>
</reference>
<dbReference type="AlphaFoldDB" id="K2KJM6"/>
<dbReference type="RefSeq" id="WP_008482523.1">
    <property type="nucleotide sequence ID" value="NZ_AMRI01000002.1"/>
</dbReference>
<dbReference type="STRING" id="745411.B3C1_01875"/>
<proteinExistence type="predicted"/>
<dbReference type="EMBL" id="AMRI01000002">
    <property type="protein sequence ID" value="EKE77520.1"/>
    <property type="molecule type" value="Genomic_DNA"/>
</dbReference>
<dbReference type="Gene3D" id="3.40.50.2020">
    <property type="match status" value="1"/>
</dbReference>